<dbReference type="SUPFAM" id="SSF110942">
    <property type="entry name" value="HSP90 C-terminal domain"/>
    <property type="match status" value="1"/>
</dbReference>
<dbReference type="Gene3D" id="1.20.120.790">
    <property type="entry name" value="Heat shock protein 90, C-terminal domain"/>
    <property type="match status" value="1"/>
</dbReference>
<dbReference type="InterPro" id="IPR020575">
    <property type="entry name" value="Hsp90_N"/>
</dbReference>
<comment type="caution">
    <text evidence="7">The sequence shown here is derived from an EMBL/GenBank/DDBJ whole genome shotgun (WGS) entry which is preliminary data.</text>
</comment>
<evidence type="ECO:0000256" key="1">
    <source>
        <dbReference type="ARBA" id="ARBA00008239"/>
    </source>
</evidence>
<dbReference type="OMA" id="ALPKWAN"/>
<dbReference type="InterPro" id="IPR037196">
    <property type="entry name" value="HSP90_C"/>
</dbReference>
<keyword evidence="8" id="KW-1185">Reference proteome</keyword>
<dbReference type="PIRSF" id="PIRSF002583">
    <property type="entry name" value="Hsp90"/>
    <property type="match status" value="1"/>
</dbReference>
<dbReference type="AlphaFoldDB" id="D6RMR7"/>
<dbReference type="Pfam" id="PF13589">
    <property type="entry name" value="HATPase_c_3"/>
    <property type="match status" value="1"/>
</dbReference>
<comment type="similarity">
    <text evidence="1">Belongs to the heat shock protein 90 family.</text>
</comment>
<feature type="binding site" evidence="5">
    <location>
        <position position="79"/>
    </location>
    <ligand>
        <name>ATP</name>
        <dbReference type="ChEBI" id="CHEBI:30616"/>
    </ligand>
</feature>
<keyword evidence="4" id="KW-0143">Chaperone</keyword>
<feature type="binding site" evidence="5">
    <location>
        <position position="395"/>
    </location>
    <ligand>
        <name>ATP</name>
        <dbReference type="ChEBI" id="CHEBI:30616"/>
    </ligand>
</feature>
<feature type="binding site" evidence="5">
    <location>
        <position position="168"/>
    </location>
    <ligand>
        <name>ATP</name>
        <dbReference type="ChEBI" id="CHEBI:30616"/>
    </ligand>
</feature>
<keyword evidence="3 5" id="KW-0067">ATP-binding</keyword>
<dbReference type="eggNOG" id="KOG0020">
    <property type="taxonomic scope" value="Eukaryota"/>
</dbReference>
<dbReference type="Gene3D" id="3.30.230.80">
    <property type="match status" value="1"/>
</dbReference>
<dbReference type="GeneID" id="9380095"/>
<dbReference type="Gene3D" id="3.40.50.11260">
    <property type="match status" value="1"/>
</dbReference>
<evidence type="ECO:0000256" key="5">
    <source>
        <dbReference type="PIRSR" id="PIRSR002583-1"/>
    </source>
</evidence>
<gene>
    <name evidence="7" type="ORF">CC1G_14625</name>
</gene>
<keyword evidence="2 5" id="KW-0547">Nucleotide-binding</keyword>
<evidence type="ECO:0000313" key="8">
    <source>
        <dbReference type="Proteomes" id="UP000001861"/>
    </source>
</evidence>
<accession>D6RMR7</accession>
<feature type="binding site" evidence="5">
    <location>
        <position position="17"/>
    </location>
    <ligand>
        <name>ATP</name>
        <dbReference type="ChEBI" id="CHEBI:30616"/>
    </ligand>
</feature>
<dbReference type="PRINTS" id="PR00775">
    <property type="entry name" value="HEATSHOCK90"/>
</dbReference>
<dbReference type="Gene3D" id="3.30.565.10">
    <property type="entry name" value="Histidine kinase-like ATPase, C-terminal domain"/>
    <property type="match status" value="1"/>
</dbReference>
<dbReference type="Proteomes" id="UP000001861">
    <property type="component" value="Unassembled WGS sequence"/>
</dbReference>
<dbReference type="GO" id="GO:0140662">
    <property type="term" value="F:ATP-dependent protein folding chaperone"/>
    <property type="evidence" value="ECO:0007669"/>
    <property type="project" value="InterPro"/>
</dbReference>
<evidence type="ECO:0000313" key="7">
    <source>
        <dbReference type="EMBL" id="EFI27700.1"/>
    </source>
</evidence>
<name>D6RMR7_COPC7</name>
<feature type="binding site" evidence="5">
    <location>
        <position position="85"/>
    </location>
    <ligand>
        <name>ATP</name>
        <dbReference type="ChEBI" id="CHEBI:30616"/>
    </ligand>
</feature>
<dbReference type="PANTHER" id="PTHR11528">
    <property type="entry name" value="HEAT SHOCK PROTEIN 90 FAMILY MEMBER"/>
    <property type="match status" value="1"/>
</dbReference>
<feature type="region of interest" description="Disordered" evidence="6">
    <location>
        <begin position="718"/>
        <end position="738"/>
    </location>
</feature>
<dbReference type="EMBL" id="AACS02000005">
    <property type="protein sequence ID" value="EFI27700.1"/>
    <property type="molecule type" value="Genomic_DNA"/>
</dbReference>
<dbReference type="Pfam" id="PF00183">
    <property type="entry name" value="HSP90"/>
    <property type="match status" value="1"/>
</dbReference>
<feature type="compositionally biased region" description="Acidic residues" evidence="6">
    <location>
        <begin position="237"/>
        <end position="247"/>
    </location>
</feature>
<proteinExistence type="inferred from homology"/>
<dbReference type="RefSeq" id="XP_002911194.1">
    <property type="nucleotide sequence ID" value="XM_002911148.1"/>
</dbReference>
<dbReference type="InterPro" id="IPR001404">
    <property type="entry name" value="Hsp90_fam"/>
</dbReference>
<feature type="compositionally biased region" description="Low complexity" evidence="6">
    <location>
        <begin position="227"/>
        <end position="236"/>
    </location>
</feature>
<feature type="binding site" evidence="5">
    <location>
        <begin position="86"/>
        <end position="87"/>
    </location>
    <ligand>
        <name>ATP</name>
        <dbReference type="ChEBI" id="CHEBI:30616"/>
    </ligand>
</feature>
<dbReference type="InterPro" id="IPR020568">
    <property type="entry name" value="Ribosomal_Su5_D2-typ_SF"/>
</dbReference>
<reference evidence="7 8" key="1">
    <citation type="journal article" date="2010" name="Proc. Natl. Acad. Sci. U.S.A.">
        <title>Insights into evolution of multicellular fungi from the assembled chromosomes of the mushroom Coprinopsis cinerea (Coprinus cinereus).</title>
        <authorList>
            <person name="Stajich J.E."/>
            <person name="Wilke S.K."/>
            <person name="Ahren D."/>
            <person name="Au C.H."/>
            <person name="Birren B.W."/>
            <person name="Borodovsky M."/>
            <person name="Burns C."/>
            <person name="Canback B."/>
            <person name="Casselton L.A."/>
            <person name="Cheng C.K."/>
            <person name="Deng J."/>
            <person name="Dietrich F.S."/>
            <person name="Fargo D.C."/>
            <person name="Farman M.L."/>
            <person name="Gathman A.C."/>
            <person name="Goldberg J."/>
            <person name="Guigo R."/>
            <person name="Hoegger P.J."/>
            <person name="Hooker J.B."/>
            <person name="Huggins A."/>
            <person name="James T.Y."/>
            <person name="Kamada T."/>
            <person name="Kilaru S."/>
            <person name="Kodira C."/>
            <person name="Kues U."/>
            <person name="Kupfer D."/>
            <person name="Kwan H.S."/>
            <person name="Lomsadze A."/>
            <person name="Li W."/>
            <person name="Lilly W.W."/>
            <person name="Ma L.J."/>
            <person name="Mackey A.J."/>
            <person name="Manning G."/>
            <person name="Martin F."/>
            <person name="Muraguchi H."/>
            <person name="Natvig D.O."/>
            <person name="Palmerini H."/>
            <person name="Ramesh M.A."/>
            <person name="Rehmeyer C.J."/>
            <person name="Roe B.A."/>
            <person name="Shenoy N."/>
            <person name="Stanke M."/>
            <person name="Ter-Hovhannisyan V."/>
            <person name="Tunlid A."/>
            <person name="Velagapudi R."/>
            <person name="Vision T.J."/>
            <person name="Zeng Q."/>
            <person name="Zolan M.E."/>
            <person name="Pukkila P.J."/>
        </authorList>
    </citation>
    <scope>NUCLEOTIDE SEQUENCE [LARGE SCALE GENOMIC DNA]</scope>
    <source>
        <strain evidence="8">Okayama-7 / 130 / ATCC MYA-4618 / FGSC 9003</strain>
    </source>
</reference>
<dbReference type="SUPFAM" id="SSF55874">
    <property type="entry name" value="ATPase domain of HSP90 chaperone/DNA topoisomerase II/histidine kinase"/>
    <property type="match status" value="1"/>
</dbReference>
<dbReference type="OrthoDB" id="28737at2759"/>
<evidence type="ECO:0000256" key="4">
    <source>
        <dbReference type="ARBA" id="ARBA00023186"/>
    </source>
</evidence>
<evidence type="ECO:0000256" key="6">
    <source>
        <dbReference type="SAM" id="MobiDB-lite"/>
    </source>
</evidence>
<dbReference type="GO" id="GO:0051082">
    <property type="term" value="F:unfolded protein binding"/>
    <property type="evidence" value="ECO:0007669"/>
    <property type="project" value="InterPro"/>
</dbReference>
<feature type="region of interest" description="Disordered" evidence="6">
    <location>
        <begin position="222"/>
        <end position="247"/>
    </location>
</feature>
<organism evidence="7 8">
    <name type="scientific">Coprinopsis cinerea (strain Okayama-7 / 130 / ATCC MYA-4618 / FGSC 9003)</name>
    <name type="common">Inky cap fungus</name>
    <name type="synonym">Hormographiella aspergillata</name>
    <dbReference type="NCBI Taxonomy" id="240176"/>
    <lineage>
        <taxon>Eukaryota</taxon>
        <taxon>Fungi</taxon>
        <taxon>Dikarya</taxon>
        <taxon>Basidiomycota</taxon>
        <taxon>Agaricomycotina</taxon>
        <taxon>Agaricomycetes</taxon>
        <taxon>Agaricomycetidae</taxon>
        <taxon>Agaricales</taxon>
        <taxon>Agaricineae</taxon>
        <taxon>Psathyrellaceae</taxon>
        <taxon>Coprinopsis</taxon>
    </lineage>
</organism>
<evidence type="ECO:0000256" key="2">
    <source>
        <dbReference type="ARBA" id="ARBA00022741"/>
    </source>
</evidence>
<dbReference type="VEuPathDB" id="FungiDB:CC1G_14625"/>
<feature type="binding site" evidence="5">
    <location>
        <position position="21"/>
    </location>
    <ligand>
        <name>ATP</name>
        <dbReference type="ChEBI" id="CHEBI:30616"/>
    </ligand>
</feature>
<dbReference type="GO" id="GO:0016887">
    <property type="term" value="F:ATP hydrolysis activity"/>
    <property type="evidence" value="ECO:0007669"/>
    <property type="project" value="InterPro"/>
</dbReference>
<dbReference type="SUPFAM" id="SSF54211">
    <property type="entry name" value="Ribosomal protein S5 domain 2-like"/>
    <property type="match status" value="1"/>
</dbReference>
<dbReference type="STRING" id="240176.D6RMR7"/>
<feature type="binding site" evidence="5">
    <location>
        <position position="66"/>
    </location>
    <ligand>
        <name>ATP</name>
        <dbReference type="ChEBI" id="CHEBI:30616"/>
    </ligand>
</feature>
<dbReference type="KEGG" id="cci:CC1G_14625"/>
<protein>
    <submittedName>
        <fullName evidence="7">Cation-transporting ATPase</fullName>
    </submittedName>
</protein>
<evidence type="ECO:0000256" key="3">
    <source>
        <dbReference type="ARBA" id="ARBA00022840"/>
    </source>
</evidence>
<dbReference type="InParanoid" id="D6RMR7"/>
<sequence length="768" mass="86649">MPPKLLSTTIREIFLRELISNANDALEKLRITSLKDKSVWNGSDLNITIKAIPEEDGKGGQLIITDTGIGMSPEELATNLGTLAKSGTSDFVKKVEGDNAGGANGNLIGAFGLGFYSSFLVADRVEVASIPPKVKDGQPAQYVFASSADESSFEIYPDPRGNTLGRGTEIRLFLKPDSLEYLDTQKLAQLIHKHSAFSSSFPLYLWETKTREVVDEEKKAEIEASKSAEAAKASETAADEAEKDEDEAVIEDVDEEQQKPLVDDTPTPMKNVTTEEWTHINSQPPLWTRDPKNITDWEYTLFYTGFFKDFGKPLAWTHFSGDSSDGVPFKAIIFIPERLPDEYWQKPLEWKQQDVKLLVKRTFITSDLGENSLPKWANWVKVVIDAEDLPLNVSRETLQSNRFLKQMRTTILKRLIQLFAKLEKEEPRKWEKFQKTYGSVIKLGAVEDAKHRDKLAALTRFTTNQRNDTSYDQYVANMRKGQDQIFYLAEMGKTPEELAESIFAEKLIARGYEVLLLTEPLDEILFGTLRQWKGHLFQDAAKAGLKFGDEDPEEEAKREAELKEKFQPLIDWLKLEATDIVKDVVLSNRLVTSPCAIVAENYGYTANVQKMMSSSNHKRGDILHEFAMKAKLLEINPHSPLVEGLLRRVNDLPTDEDERDEEAETELKEIASILIDGALVRSGFEVVNKNTFFNRVDRVLRRSLGVSEAASPDVVVEPAPPVATDVPEEAKVEEEDDKPRVILPDHLKDKVSIEMEEIDDDDPIHDEL</sequence>
<dbReference type="HOGENOM" id="CLU_006684_1_3_1"/>
<dbReference type="GO" id="GO:0005524">
    <property type="term" value="F:ATP binding"/>
    <property type="evidence" value="ECO:0007669"/>
    <property type="project" value="UniProtKB-KW"/>
</dbReference>
<dbReference type="NCBIfam" id="NF003555">
    <property type="entry name" value="PRK05218.1"/>
    <property type="match status" value="1"/>
</dbReference>
<dbReference type="InterPro" id="IPR036890">
    <property type="entry name" value="HATPase_C_sf"/>
</dbReference>
<feature type="binding site" evidence="5">
    <location>
        <position position="71"/>
    </location>
    <ligand>
        <name>ATP</name>
        <dbReference type="ChEBI" id="CHEBI:30616"/>
    </ligand>
</feature>